<organism evidence="1 2">
    <name type="scientific">Pedobacter cryoconitis</name>
    <dbReference type="NCBI Taxonomy" id="188932"/>
    <lineage>
        <taxon>Bacteria</taxon>
        <taxon>Pseudomonadati</taxon>
        <taxon>Bacteroidota</taxon>
        <taxon>Sphingobacteriia</taxon>
        <taxon>Sphingobacteriales</taxon>
        <taxon>Sphingobacteriaceae</taxon>
        <taxon>Pedobacter</taxon>
    </lineage>
</organism>
<reference evidence="1 2" key="1">
    <citation type="submission" date="2020-08" db="EMBL/GenBank/DDBJ databases">
        <title>Genomic Encyclopedia of Type Strains, Phase IV (KMG-V): Genome sequencing to study the core and pangenomes of soil and plant-associated prokaryotes.</title>
        <authorList>
            <person name="Whitman W."/>
        </authorList>
    </citation>
    <scope>NUCLEOTIDE SEQUENCE [LARGE SCALE GENOMIC DNA]</scope>
    <source>
        <strain evidence="1 2">M2T3</strain>
    </source>
</reference>
<accession>A0A7X0MKA1</accession>
<dbReference type="RefSeq" id="WP_184627992.1">
    <property type="nucleotide sequence ID" value="NZ_JACHCC010000011.1"/>
</dbReference>
<protein>
    <submittedName>
        <fullName evidence="1">Uncharacterized protein</fullName>
    </submittedName>
</protein>
<evidence type="ECO:0000313" key="1">
    <source>
        <dbReference type="EMBL" id="MBB6501841.1"/>
    </source>
</evidence>
<sequence>MMARCWYAYKGTGNPTLSSSYILLSKVKPGCLNGCIVCAIYVPACGVTPSSPLPSNIIGYINNLLASCVAQPQVPAGTKFYVYGKAD</sequence>
<evidence type="ECO:0000313" key="2">
    <source>
        <dbReference type="Proteomes" id="UP000521017"/>
    </source>
</evidence>
<name>A0A7X0MKA1_9SPHI</name>
<dbReference type="AlphaFoldDB" id="A0A7X0MKA1"/>
<dbReference type="Proteomes" id="UP000521017">
    <property type="component" value="Unassembled WGS sequence"/>
</dbReference>
<dbReference type="EMBL" id="JACHCC010000011">
    <property type="protein sequence ID" value="MBB6501841.1"/>
    <property type="molecule type" value="Genomic_DNA"/>
</dbReference>
<proteinExistence type="predicted"/>
<gene>
    <name evidence="1" type="ORF">HDF25_004018</name>
</gene>
<comment type="caution">
    <text evidence="1">The sequence shown here is derived from an EMBL/GenBank/DDBJ whole genome shotgun (WGS) entry which is preliminary data.</text>
</comment>